<dbReference type="KEGG" id="asc:ASAC_1029"/>
<protein>
    <submittedName>
        <fullName evidence="1">Uncharacterized protein</fullName>
    </submittedName>
</protein>
<dbReference type="STRING" id="666510.ASAC_1029"/>
<dbReference type="Proteomes" id="UP000000346">
    <property type="component" value="Chromosome"/>
</dbReference>
<sequence length="106" mass="11192">MSASKVTFNIIYEEPSLIIRGLEAIRRGLERANCIMTVGPSWIVASCRGTFVKVLALLPEGIGEPLRSHSSITVTVEGEPGELVAISGLILEIGKSTGGGVLLSQE</sequence>
<dbReference type="AlphaFoldDB" id="D9Q296"/>
<gene>
    <name evidence="1" type="ordered locus">ASAC_1029</name>
</gene>
<evidence type="ECO:0000313" key="1">
    <source>
        <dbReference type="EMBL" id="ADL19434.1"/>
    </source>
</evidence>
<keyword evidence="2" id="KW-1185">Reference proteome</keyword>
<organism evidence="1 2">
    <name type="scientific">Acidilobus saccharovorans (strain DSM 16705 / JCM 18335 / VKM B-2471 / 345-15)</name>
    <dbReference type="NCBI Taxonomy" id="666510"/>
    <lineage>
        <taxon>Archaea</taxon>
        <taxon>Thermoproteota</taxon>
        <taxon>Thermoprotei</taxon>
        <taxon>Acidilobales</taxon>
        <taxon>Acidilobaceae</taxon>
        <taxon>Acidilobus</taxon>
    </lineage>
</organism>
<name>D9Q296_ACIS3</name>
<proteinExistence type="predicted"/>
<dbReference type="HOGENOM" id="CLU_2243687_0_0_2"/>
<reference evidence="1 2" key="1">
    <citation type="journal article" date="2010" name="Appl. Environ. Microbiol.">
        <title>The genome sequence of the crenarchaeon Acidilobus saccharovorans supports a new order, Acidilobales, and suggests an important ecological role in terrestrial acidic hot springs.</title>
        <authorList>
            <person name="Mardanov A.V."/>
            <person name="Svetlitchnyi V.A."/>
            <person name="Beletsky A.V."/>
            <person name="Prokofeva M.I."/>
            <person name="Bonch-Osmolovskaya E.A."/>
            <person name="Ravin N.V."/>
            <person name="Skryabin K.G."/>
        </authorList>
    </citation>
    <scope>NUCLEOTIDE SEQUENCE [LARGE SCALE GENOMIC DNA]</scope>
    <source>
        <strain evidence="2">DSM 16705 / JCM 18335 / VKM B-2471 / 345-15</strain>
    </source>
</reference>
<dbReference type="eggNOG" id="arCOG13725">
    <property type="taxonomic scope" value="Archaea"/>
</dbReference>
<dbReference type="InParanoid" id="D9Q296"/>
<evidence type="ECO:0000313" key="2">
    <source>
        <dbReference type="Proteomes" id="UP000000346"/>
    </source>
</evidence>
<dbReference type="EMBL" id="CP001742">
    <property type="protein sequence ID" value="ADL19434.1"/>
    <property type="molecule type" value="Genomic_DNA"/>
</dbReference>
<accession>D9Q296</accession>